<dbReference type="AlphaFoldDB" id="A0A6C0JWG7"/>
<evidence type="ECO:0000313" key="1">
    <source>
        <dbReference type="EMBL" id="QHU09723.1"/>
    </source>
</evidence>
<reference evidence="1" key="1">
    <citation type="journal article" date="2020" name="Nature">
        <title>Giant virus diversity and host interactions through global metagenomics.</title>
        <authorList>
            <person name="Schulz F."/>
            <person name="Roux S."/>
            <person name="Paez-Espino D."/>
            <person name="Jungbluth S."/>
            <person name="Walsh D.A."/>
            <person name="Denef V.J."/>
            <person name="McMahon K.D."/>
            <person name="Konstantinidis K.T."/>
            <person name="Eloe-Fadrosh E.A."/>
            <person name="Kyrpides N.C."/>
            <person name="Woyke T."/>
        </authorList>
    </citation>
    <scope>NUCLEOTIDE SEQUENCE</scope>
    <source>
        <strain evidence="1">GVMAG-S-1101164-105</strain>
    </source>
</reference>
<accession>A0A6C0JWG7</accession>
<proteinExistence type="predicted"/>
<dbReference type="EMBL" id="MN740744">
    <property type="protein sequence ID" value="QHU09723.1"/>
    <property type="molecule type" value="Genomic_DNA"/>
</dbReference>
<protein>
    <submittedName>
        <fullName evidence="1">Uncharacterized protein</fullName>
    </submittedName>
</protein>
<organism evidence="1">
    <name type="scientific">viral metagenome</name>
    <dbReference type="NCBI Taxonomy" id="1070528"/>
    <lineage>
        <taxon>unclassified sequences</taxon>
        <taxon>metagenomes</taxon>
        <taxon>organismal metagenomes</taxon>
    </lineage>
</organism>
<sequence>MASQYKNNKTEIVRNITAQKAIYKFRNFLYSNRKDIREQYFRMSKEYLDNEYQNNIIITITEKERLRLLLNHWDWNTFDTSSRDWWFILSFIHSRSLTLMTLVHLWIDDVQIDDVQIDDVQIDDVQIFDFEVFETGTDGLR</sequence>
<name>A0A6C0JWG7_9ZZZZ</name>